<proteinExistence type="predicted"/>
<evidence type="ECO:0000313" key="2">
    <source>
        <dbReference type="EMBL" id="RAP76061.1"/>
    </source>
</evidence>
<accession>A0A328U3M8</accession>
<protein>
    <submittedName>
        <fullName evidence="2">GNAT family N-acetyltransferase</fullName>
    </submittedName>
</protein>
<dbReference type="PANTHER" id="PTHR31143">
    <property type="match status" value="1"/>
</dbReference>
<dbReference type="OrthoDB" id="3174529at2"/>
<reference evidence="2 3" key="1">
    <citation type="submission" date="2018-06" db="EMBL/GenBank/DDBJ databases">
        <title>Paenibacillus montanisoli sp. nov., isolated from mountain area soil.</title>
        <authorList>
            <person name="Wu M."/>
        </authorList>
    </citation>
    <scope>NUCLEOTIDE SEQUENCE [LARGE SCALE GENOMIC DNA]</scope>
    <source>
        <strain evidence="2 3">RA17</strain>
    </source>
</reference>
<name>A0A328U3M8_9BACL</name>
<gene>
    <name evidence="2" type="ORF">DL346_11595</name>
</gene>
<sequence length="357" mass="39729">MKLRRKKMRRRSLKDRRNRKIDCNLIPVNRSGCPTGGRCFLMPKVTKKSVNKTKEIDGITRITYPRQWIYISCVSASLASRRTSMFVKLEPGDKFLGELPFIRDEVQYNLLHLITEQEGSYCVRTEDGKVLFAQTPGYNGWLWIARDVPADQEKGLLEELVHQLGSHPLPGISAAPHAAYHFASVYSRSNDFRYFTKMAMESYACPALHRPHLVKGSAGMATLGDVDTIAEFLSGFEQEAFGRTVEAESQIEAASGLVKKGGLYVWRLDGEIVSMANIAHRAPRHGRINAVFTPIKQRRKGYAGAVVAAVSEQLLAEGLTPMLYADLSNPASNKAYRTIGFVPAGQISEMTFSPNSA</sequence>
<feature type="domain" description="N-acetyltransferase" evidence="1">
    <location>
        <begin position="221"/>
        <end position="357"/>
    </location>
</feature>
<dbReference type="AlphaFoldDB" id="A0A328U3M8"/>
<keyword evidence="3" id="KW-1185">Reference proteome</keyword>
<dbReference type="InterPro" id="IPR013653">
    <property type="entry name" value="GCN5-like_dom"/>
</dbReference>
<dbReference type="Pfam" id="PF08445">
    <property type="entry name" value="FR47"/>
    <property type="match status" value="1"/>
</dbReference>
<dbReference type="InterPro" id="IPR000182">
    <property type="entry name" value="GNAT_dom"/>
</dbReference>
<dbReference type="PANTHER" id="PTHR31143:SF2">
    <property type="entry name" value="FR47-LIKE DOMAIN-CONTAINING PROTEIN-RELATED"/>
    <property type="match status" value="1"/>
</dbReference>
<dbReference type="GO" id="GO:0016747">
    <property type="term" value="F:acyltransferase activity, transferring groups other than amino-acyl groups"/>
    <property type="evidence" value="ECO:0007669"/>
    <property type="project" value="InterPro"/>
</dbReference>
<dbReference type="PROSITE" id="PS51186">
    <property type="entry name" value="GNAT"/>
    <property type="match status" value="1"/>
</dbReference>
<keyword evidence="2" id="KW-0808">Transferase</keyword>
<evidence type="ECO:0000259" key="1">
    <source>
        <dbReference type="PROSITE" id="PS51186"/>
    </source>
</evidence>
<comment type="caution">
    <text evidence="2">The sequence shown here is derived from an EMBL/GenBank/DDBJ whole genome shotgun (WGS) entry which is preliminary data.</text>
</comment>
<dbReference type="EMBL" id="QLUW01000002">
    <property type="protein sequence ID" value="RAP76061.1"/>
    <property type="molecule type" value="Genomic_DNA"/>
</dbReference>
<dbReference type="Proteomes" id="UP000249260">
    <property type="component" value="Unassembled WGS sequence"/>
</dbReference>
<dbReference type="InterPro" id="IPR027365">
    <property type="entry name" value="GNAT_acetyltra_YdfB-like"/>
</dbReference>
<dbReference type="SUPFAM" id="SSF55729">
    <property type="entry name" value="Acyl-CoA N-acyltransferases (Nat)"/>
    <property type="match status" value="1"/>
</dbReference>
<dbReference type="Gene3D" id="3.40.630.30">
    <property type="match status" value="1"/>
</dbReference>
<organism evidence="2 3">
    <name type="scientific">Paenibacillus montanisoli</name>
    <dbReference type="NCBI Taxonomy" id="2081970"/>
    <lineage>
        <taxon>Bacteria</taxon>
        <taxon>Bacillati</taxon>
        <taxon>Bacillota</taxon>
        <taxon>Bacilli</taxon>
        <taxon>Bacillales</taxon>
        <taxon>Paenibacillaceae</taxon>
        <taxon>Paenibacillus</taxon>
    </lineage>
</organism>
<dbReference type="InterPro" id="IPR016181">
    <property type="entry name" value="Acyl_CoA_acyltransferase"/>
</dbReference>
<evidence type="ECO:0000313" key="3">
    <source>
        <dbReference type="Proteomes" id="UP000249260"/>
    </source>
</evidence>